<accession>A0A4P9XYU1</accession>
<evidence type="ECO:0000256" key="1">
    <source>
        <dbReference type="SAM" id="Phobius"/>
    </source>
</evidence>
<keyword evidence="1" id="KW-1133">Transmembrane helix</keyword>
<protein>
    <submittedName>
        <fullName evidence="2">Uncharacterized protein</fullName>
    </submittedName>
</protein>
<feature type="transmembrane region" description="Helical" evidence="1">
    <location>
        <begin position="155"/>
        <end position="176"/>
    </location>
</feature>
<feature type="transmembrane region" description="Helical" evidence="1">
    <location>
        <begin position="123"/>
        <end position="143"/>
    </location>
</feature>
<sequence length="339" mass="37982">MFPSGSIDRLTLLENNWEKNASYIWGIPLHPLGEMNAITYVLQAQDDLAQMRLRTHGFMLQALINTVISVIFVRNFILSVRIMRQSPFALAGWCCLLQAMAGMTFAGIAMMGFVPSGPSCRQVLWIAGAGLTLSPFCISTVLLQRAYLAHNRNRYILILGAVLLFPQLLYAYYAWISPTIMVPGIGCISCYPPYVPWMKLCIDAPINILLSVAFILVVYRQYRQFGSAAWARLVHDGIQIMCLIVVSNLVCMIFAAVELIGLLSEFFFVLDWVVTSTLLVRHCVRMGATSSKVTPTQHIRIPEEAVAHLETTTSVFVHGLASTELRSTYRGGRRRLMIR</sequence>
<proteinExistence type="predicted"/>
<evidence type="ECO:0000313" key="3">
    <source>
        <dbReference type="Proteomes" id="UP000271241"/>
    </source>
</evidence>
<organism evidence="2 3">
    <name type="scientific">Thamnocephalis sphaerospora</name>
    <dbReference type="NCBI Taxonomy" id="78915"/>
    <lineage>
        <taxon>Eukaryota</taxon>
        <taxon>Fungi</taxon>
        <taxon>Fungi incertae sedis</taxon>
        <taxon>Zoopagomycota</taxon>
        <taxon>Zoopagomycotina</taxon>
        <taxon>Zoopagomycetes</taxon>
        <taxon>Zoopagales</taxon>
        <taxon>Sigmoideomycetaceae</taxon>
        <taxon>Thamnocephalis</taxon>
    </lineage>
</organism>
<dbReference type="OrthoDB" id="2256270at2759"/>
<feature type="transmembrane region" description="Helical" evidence="1">
    <location>
        <begin position="240"/>
        <end position="260"/>
    </location>
</feature>
<keyword evidence="1" id="KW-0472">Membrane</keyword>
<dbReference type="EMBL" id="KZ992445">
    <property type="protein sequence ID" value="RKP10610.1"/>
    <property type="molecule type" value="Genomic_DNA"/>
</dbReference>
<name>A0A4P9XYU1_9FUNG</name>
<dbReference type="AlphaFoldDB" id="A0A4P9XYU1"/>
<feature type="transmembrane region" description="Helical" evidence="1">
    <location>
        <begin position="196"/>
        <end position="219"/>
    </location>
</feature>
<dbReference type="Proteomes" id="UP000271241">
    <property type="component" value="Unassembled WGS sequence"/>
</dbReference>
<keyword evidence="1" id="KW-0812">Transmembrane</keyword>
<gene>
    <name evidence="2" type="ORF">THASP1DRAFT_27623</name>
</gene>
<feature type="transmembrane region" description="Helical" evidence="1">
    <location>
        <begin position="89"/>
        <end position="111"/>
    </location>
</feature>
<evidence type="ECO:0000313" key="2">
    <source>
        <dbReference type="EMBL" id="RKP10610.1"/>
    </source>
</evidence>
<keyword evidence="3" id="KW-1185">Reference proteome</keyword>
<feature type="transmembrane region" description="Helical" evidence="1">
    <location>
        <begin position="58"/>
        <end position="77"/>
    </location>
</feature>
<reference evidence="3" key="1">
    <citation type="journal article" date="2018" name="Nat. Microbiol.">
        <title>Leveraging single-cell genomics to expand the fungal tree of life.</title>
        <authorList>
            <person name="Ahrendt S.R."/>
            <person name="Quandt C.A."/>
            <person name="Ciobanu D."/>
            <person name="Clum A."/>
            <person name="Salamov A."/>
            <person name="Andreopoulos B."/>
            <person name="Cheng J.F."/>
            <person name="Woyke T."/>
            <person name="Pelin A."/>
            <person name="Henrissat B."/>
            <person name="Reynolds N.K."/>
            <person name="Benny G.L."/>
            <person name="Smith M.E."/>
            <person name="James T.Y."/>
            <person name="Grigoriev I.V."/>
        </authorList>
    </citation>
    <scope>NUCLEOTIDE SEQUENCE [LARGE SCALE GENOMIC DNA]</scope>
    <source>
        <strain evidence="3">RSA 1356</strain>
    </source>
</reference>